<organism evidence="2 3">
    <name type="scientific">Hortaea werneckii EXF-2000</name>
    <dbReference type="NCBI Taxonomy" id="1157616"/>
    <lineage>
        <taxon>Eukaryota</taxon>
        <taxon>Fungi</taxon>
        <taxon>Dikarya</taxon>
        <taxon>Ascomycota</taxon>
        <taxon>Pezizomycotina</taxon>
        <taxon>Dothideomycetes</taxon>
        <taxon>Dothideomycetidae</taxon>
        <taxon>Mycosphaerellales</taxon>
        <taxon>Teratosphaeriaceae</taxon>
        <taxon>Hortaea</taxon>
    </lineage>
</organism>
<feature type="region of interest" description="Disordered" evidence="1">
    <location>
        <begin position="328"/>
        <end position="383"/>
    </location>
</feature>
<dbReference type="InParanoid" id="A0A1Z5TP52"/>
<feature type="region of interest" description="Disordered" evidence="1">
    <location>
        <begin position="1"/>
        <end position="309"/>
    </location>
</feature>
<keyword evidence="3" id="KW-1185">Reference proteome</keyword>
<sequence>MPPVAVQPPTRLHTDMSHPSPSSTSTTTTTTTAADPESGSPVESFSAMRIHDGTSTSTPLPKAPAPLMLPRPDMSARSATDPSPSALLQNYFASTVLHEQPPLTTRRNRSPYSRSHLRSRSGGSSGLSAPPITRAKSLPTQHAPRASSTTPDQSSSESTRSNSGSASPAFAAPLHDLLQPIRKSAPPARKPPPLPKQQHQPDPTTTHINTLIVPPHLPAIRPTHPQTSPNGPPSTHPHQRQPSLDRFRDEPHPTTTTTTTTPPTLHHYASTSSFTSSSISVPSTPTSARSRSPSISSLETIEDAPDLESEAVEVERKIAAERAARIARGEEVAADEEGSGGGLWRRRSLDAPGGSGSSGRGGVGGRIGAGGSGGGGGMMGGTTTLERKRWSICGGERRADLDLETIWED</sequence>
<evidence type="ECO:0000256" key="1">
    <source>
        <dbReference type="SAM" id="MobiDB-lite"/>
    </source>
</evidence>
<proteinExistence type="predicted"/>
<feature type="compositionally biased region" description="Basic and acidic residues" evidence="1">
    <location>
        <begin position="243"/>
        <end position="252"/>
    </location>
</feature>
<name>A0A1Z5TP52_HORWE</name>
<feature type="compositionally biased region" description="Low complexity" evidence="1">
    <location>
        <begin position="147"/>
        <end position="167"/>
    </location>
</feature>
<gene>
    <name evidence="2" type="ORF">BTJ68_01903</name>
</gene>
<dbReference type="EMBL" id="MUNK01000016">
    <property type="protein sequence ID" value="OTA37793.1"/>
    <property type="molecule type" value="Genomic_DNA"/>
</dbReference>
<feature type="compositionally biased region" description="Low complexity" evidence="1">
    <location>
        <begin position="253"/>
        <end position="297"/>
    </location>
</feature>
<evidence type="ECO:0000313" key="3">
    <source>
        <dbReference type="Proteomes" id="UP000194280"/>
    </source>
</evidence>
<evidence type="ECO:0000313" key="2">
    <source>
        <dbReference type="EMBL" id="OTA37793.1"/>
    </source>
</evidence>
<feature type="compositionally biased region" description="Gly residues" evidence="1">
    <location>
        <begin position="353"/>
        <end position="380"/>
    </location>
</feature>
<feature type="compositionally biased region" description="Polar residues" evidence="1">
    <location>
        <begin position="77"/>
        <end position="93"/>
    </location>
</feature>
<dbReference type="AlphaFoldDB" id="A0A1Z5TP52"/>
<feature type="compositionally biased region" description="Low complexity" evidence="1">
    <location>
        <begin position="19"/>
        <end position="32"/>
    </location>
</feature>
<dbReference type="Proteomes" id="UP000194280">
    <property type="component" value="Unassembled WGS sequence"/>
</dbReference>
<reference evidence="2 3" key="1">
    <citation type="submission" date="2017-01" db="EMBL/GenBank/DDBJ databases">
        <title>The recent genome duplication of the halophilic yeast Hortaea werneckii: insights from long-read sequencing.</title>
        <authorList>
            <person name="Sinha S."/>
            <person name="Flibotte S."/>
            <person name="Neira M."/>
            <person name="Lenassi M."/>
            <person name="Gostincar C."/>
            <person name="Stajich J.E."/>
            <person name="Nislow C.E."/>
        </authorList>
    </citation>
    <scope>NUCLEOTIDE SEQUENCE [LARGE SCALE GENOMIC DNA]</scope>
    <source>
        <strain evidence="2 3">EXF-2000</strain>
    </source>
</reference>
<accession>A0A1Z5TP52</accession>
<protein>
    <submittedName>
        <fullName evidence="2">Uncharacterized protein</fullName>
    </submittedName>
</protein>
<comment type="caution">
    <text evidence="2">The sequence shown here is derived from an EMBL/GenBank/DDBJ whole genome shotgun (WGS) entry which is preliminary data.</text>
</comment>
<feature type="compositionally biased region" description="Acidic residues" evidence="1">
    <location>
        <begin position="300"/>
        <end position="309"/>
    </location>
</feature>
<dbReference type="VEuPathDB" id="FungiDB:BTJ68_01903"/>
<dbReference type="OrthoDB" id="5400063at2759"/>
<dbReference type="STRING" id="1157616.A0A1Z5TP52"/>